<reference evidence="1" key="1">
    <citation type="submission" date="2014-09" db="EMBL/GenBank/DDBJ databases">
        <authorList>
            <person name="Magalhaes I.L.F."/>
            <person name="Oliveira U."/>
            <person name="Santos F.R."/>
            <person name="Vidigal T.H.D.A."/>
            <person name="Brescovit A.D."/>
            <person name="Santos A.J."/>
        </authorList>
    </citation>
    <scope>NUCLEOTIDE SEQUENCE</scope>
    <source>
        <tissue evidence="1">Shoot tissue taken approximately 20 cm above the soil surface</tissue>
    </source>
</reference>
<evidence type="ECO:0000313" key="1">
    <source>
        <dbReference type="EMBL" id="JAD40465.1"/>
    </source>
</evidence>
<dbReference type="EMBL" id="GBRH01257430">
    <property type="protein sequence ID" value="JAD40465.1"/>
    <property type="molecule type" value="Transcribed_RNA"/>
</dbReference>
<dbReference type="AlphaFoldDB" id="A0A0A9SRN8"/>
<name>A0A0A9SRN8_ARUDO</name>
<accession>A0A0A9SRN8</accession>
<reference evidence="1" key="2">
    <citation type="journal article" date="2015" name="Data Brief">
        <title>Shoot transcriptome of the giant reed, Arundo donax.</title>
        <authorList>
            <person name="Barrero R.A."/>
            <person name="Guerrero F.D."/>
            <person name="Moolhuijzen P."/>
            <person name="Goolsby J.A."/>
            <person name="Tidwell J."/>
            <person name="Bellgard S.E."/>
            <person name="Bellgard M.I."/>
        </authorList>
    </citation>
    <scope>NUCLEOTIDE SEQUENCE</scope>
    <source>
        <tissue evidence="1">Shoot tissue taken approximately 20 cm above the soil surface</tissue>
    </source>
</reference>
<organism evidence="1">
    <name type="scientific">Arundo donax</name>
    <name type="common">Giant reed</name>
    <name type="synonym">Donax arundinaceus</name>
    <dbReference type="NCBI Taxonomy" id="35708"/>
    <lineage>
        <taxon>Eukaryota</taxon>
        <taxon>Viridiplantae</taxon>
        <taxon>Streptophyta</taxon>
        <taxon>Embryophyta</taxon>
        <taxon>Tracheophyta</taxon>
        <taxon>Spermatophyta</taxon>
        <taxon>Magnoliopsida</taxon>
        <taxon>Liliopsida</taxon>
        <taxon>Poales</taxon>
        <taxon>Poaceae</taxon>
        <taxon>PACMAD clade</taxon>
        <taxon>Arundinoideae</taxon>
        <taxon>Arundineae</taxon>
        <taxon>Arundo</taxon>
    </lineage>
</organism>
<protein>
    <submittedName>
        <fullName evidence="1">Uncharacterized protein</fullName>
    </submittedName>
</protein>
<sequence length="44" mass="5093">MPFFTWRTCCGPVRCQPCQLDNCTVEVPKCYYINMDALKLCSLT</sequence>
<proteinExistence type="predicted"/>